<protein>
    <submittedName>
        <fullName evidence="2">Aldo/keto reductase</fullName>
    </submittedName>
</protein>
<dbReference type="Pfam" id="PF00248">
    <property type="entry name" value="Aldo_ket_red"/>
    <property type="match status" value="1"/>
</dbReference>
<evidence type="ECO:0000313" key="3">
    <source>
        <dbReference type="Proteomes" id="UP001652445"/>
    </source>
</evidence>
<dbReference type="Gene3D" id="3.20.20.100">
    <property type="entry name" value="NADP-dependent oxidoreductase domain"/>
    <property type="match status" value="1"/>
</dbReference>
<keyword evidence="3" id="KW-1185">Reference proteome</keyword>
<dbReference type="InterPro" id="IPR044479">
    <property type="entry name" value="LGALDH-like"/>
</dbReference>
<comment type="caution">
    <text evidence="2">The sequence shown here is derived from an EMBL/GenBank/DDBJ whole genome shotgun (WGS) entry which is preliminary data.</text>
</comment>
<dbReference type="PANTHER" id="PTHR42686">
    <property type="entry name" value="GH17980P-RELATED"/>
    <property type="match status" value="1"/>
</dbReference>
<dbReference type="RefSeq" id="WP_262688863.1">
    <property type="nucleotide sequence ID" value="NZ_JAOQIO010000125.1"/>
</dbReference>
<dbReference type="Proteomes" id="UP001652445">
    <property type="component" value="Unassembled WGS sequence"/>
</dbReference>
<dbReference type="InterPro" id="IPR020471">
    <property type="entry name" value="AKR"/>
</dbReference>
<dbReference type="PANTHER" id="PTHR42686:SF1">
    <property type="entry name" value="GH17980P-RELATED"/>
    <property type="match status" value="1"/>
</dbReference>
<dbReference type="InterPro" id="IPR036812">
    <property type="entry name" value="NAD(P)_OxRdtase_dom_sf"/>
</dbReference>
<dbReference type="SUPFAM" id="SSF51430">
    <property type="entry name" value="NAD(P)-linked oxidoreductase"/>
    <property type="match status" value="1"/>
</dbReference>
<proteinExistence type="predicted"/>
<dbReference type="EMBL" id="JAOQIO010000125">
    <property type="protein sequence ID" value="MCU6798183.1"/>
    <property type="molecule type" value="Genomic_DNA"/>
</dbReference>
<reference evidence="2 3" key="1">
    <citation type="submission" date="2022-09" db="EMBL/GenBank/DDBJ databases">
        <authorList>
            <person name="Han X.L."/>
            <person name="Wang Q."/>
            <person name="Lu T."/>
        </authorList>
    </citation>
    <scope>NUCLEOTIDE SEQUENCE [LARGE SCALE GENOMIC DNA]</scope>
    <source>
        <strain evidence="2 3">WQ 127069</strain>
    </source>
</reference>
<evidence type="ECO:0000259" key="1">
    <source>
        <dbReference type="Pfam" id="PF00248"/>
    </source>
</evidence>
<dbReference type="InterPro" id="IPR023210">
    <property type="entry name" value="NADP_OxRdtase_dom"/>
</dbReference>
<gene>
    <name evidence="2" type="ORF">OB236_39260</name>
</gene>
<name>A0ABT2UU51_9BACL</name>
<sequence length="314" mass="35036">MKFRALGKTGLDVSILSYGASSLGSVFRDINEAEGIKAVHTALDLGINYIDVSPYYGLTKAETVLGKAIKEVSRDQFILSTKAGRYGADEFDFSGKRIRQSLEESLQRLQTDYVDILLLHDIEFESLDVVLEQGIPALQKLKEEGKIRYYGVSGLPLDIFSMTLAQAKLDVILSYCHYALNDTSLLGLIPTLNQHEVGLISASPLSMGLLGDRGIPAWHPATDFIREVCQRAVSFCQEQGKDMTKLAIQYAVHNELIPTTLVSTASSDNIRRNIEWTEERLDEALLHEVLQILEPIHNHTWSSGRPEYNQNIIV</sequence>
<feature type="domain" description="NADP-dependent oxidoreductase" evidence="1">
    <location>
        <begin position="16"/>
        <end position="289"/>
    </location>
</feature>
<dbReference type="CDD" id="cd19163">
    <property type="entry name" value="AKR_galDH"/>
    <property type="match status" value="1"/>
</dbReference>
<evidence type="ECO:0000313" key="2">
    <source>
        <dbReference type="EMBL" id="MCU6798183.1"/>
    </source>
</evidence>
<accession>A0ABT2UU51</accession>
<dbReference type="PRINTS" id="PR00069">
    <property type="entry name" value="ALDKETRDTASE"/>
</dbReference>
<organism evidence="2 3">
    <name type="scientific">Paenibacillus baimaensis</name>
    <dbReference type="NCBI Taxonomy" id="2982185"/>
    <lineage>
        <taxon>Bacteria</taxon>
        <taxon>Bacillati</taxon>
        <taxon>Bacillota</taxon>
        <taxon>Bacilli</taxon>
        <taxon>Bacillales</taxon>
        <taxon>Paenibacillaceae</taxon>
        <taxon>Paenibacillus</taxon>
    </lineage>
</organism>